<evidence type="ECO:0000313" key="3">
    <source>
        <dbReference type="EMBL" id="KAL1408643.1"/>
    </source>
</evidence>
<keyword evidence="2" id="KW-1133">Transmembrane helix</keyword>
<keyword evidence="2" id="KW-0812">Transmembrane</keyword>
<protein>
    <recommendedName>
        <fullName evidence="5">Transmembrane protein</fullName>
    </recommendedName>
</protein>
<name>A0ABR3Q1W9_9TREE</name>
<feature type="region of interest" description="Disordered" evidence="1">
    <location>
        <begin position="397"/>
        <end position="614"/>
    </location>
</feature>
<dbReference type="GeneID" id="95986499"/>
<dbReference type="Proteomes" id="UP001565368">
    <property type="component" value="Unassembled WGS sequence"/>
</dbReference>
<feature type="compositionally biased region" description="Gly residues" evidence="1">
    <location>
        <begin position="293"/>
        <end position="311"/>
    </location>
</feature>
<evidence type="ECO:0000256" key="2">
    <source>
        <dbReference type="SAM" id="Phobius"/>
    </source>
</evidence>
<organism evidence="3 4">
    <name type="scientific">Vanrija albida</name>
    <dbReference type="NCBI Taxonomy" id="181172"/>
    <lineage>
        <taxon>Eukaryota</taxon>
        <taxon>Fungi</taxon>
        <taxon>Dikarya</taxon>
        <taxon>Basidiomycota</taxon>
        <taxon>Agaricomycotina</taxon>
        <taxon>Tremellomycetes</taxon>
        <taxon>Trichosporonales</taxon>
        <taxon>Trichosporonaceae</taxon>
        <taxon>Vanrija</taxon>
    </lineage>
</organism>
<sequence>MLWYNPEIPWNVSFDGTPWASLQPGMLGLGASRHFAPDGLSGQRNFDIVFPFTAAYVFGRGRAPAAGGSSGPIFKMDETDLASTVKSLDGPVIASEGNRPFRAQILRFGTTSGLVEVDGVTFTTGVQSNATSFEGMPRTEFPFVVNGGPNPAVTTSDNIRIATQLGGVGGQAALQMDIMYLLAGENISVPISPGTTFMSLHGTTGPDHGNFYLRIVPQPPLWWSQEYAILAANSPFVVPNATHFAWPLDPAQSYSVQLAKAAYNTTMGLTSMLFYQGSAGGGALATGGSGGIGKGSPGSGGGSGSGGGGGTADPSPSGGKGKNNAGPIAGGVVGGVLLLALLAGLVLCLRRRRKRAAAPRGAVTPFTPETKNTLDLNDMSNLAPEDRLRIDAYDDTKSGFGELRRPWDDRLSPQVSVRDVHRPGASSSQGSPLTPGGGLAPASTPTTSPNAQEVLVSPSAGTGTPLSPEPEVDAGRVPLDRPPPTYNPDWRDEDEDGRRRSRQPRAGPSRAQAKAAASADAEPGGGKAQGSSRPLPPTPGERFVAMKNALRAPRRGYGEMKEALRRGEGAGPSGHAAMKVELRPPAEAPPTQDAPGASGYEQMKDELRRGDAER</sequence>
<evidence type="ECO:0008006" key="5">
    <source>
        <dbReference type="Google" id="ProtNLM"/>
    </source>
</evidence>
<feature type="transmembrane region" description="Helical" evidence="2">
    <location>
        <begin position="328"/>
        <end position="349"/>
    </location>
</feature>
<feature type="compositionally biased region" description="Low complexity" evidence="1">
    <location>
        <begin position="505"/>
        <end position="522"/>
    </location>
</feature>
<feature type="region of interest" description="Disordered" evidence="1">
    <location>
        <begin position="293"/>
        <end position="323"/>
    </location>
</feature>
<dbReference type="RefSeq" id="XP_069208587.1">
    <property type="nucleotide sequence ID" value="XM_069353945.1"/>
</dbReference>
<feature type="region of interest" description="Disordered" evidence="1">
    <location>
        <begin position="357"/>
        <end position="380"/>
    </location>
</feature>
<evidence type="ECO:0000256" key="1">
    <source>
        <dbReference type="SAM" id="MobiDB-lite"/>
    </source>
</evidence>
<evidence type="ECO:0000313" key="4">
    <source>
        <dbReference type="Proteomes" id="UP001565368"/>
    </source>
</evidence>
<accession>A0ABR3Q1W9</accession>
<dbReference type="Gene3D" id="1.20.5.510">
    <property type="entry name" value="Single helix bin"/>
    <property type="match status" value="1"/>
</dbReference>
<gene>
    <name evidence="3" type="ORF">Q8F55_005456</name>
</gene>
<feature type="compositionally biased region" description="Polar residues" evidence="1">
    <location>
        <begin position="367"/>
        <end position="380"/>
    </location>
</feature>
<proteinExistence type="predicted"/>
<dbReference type="EMBL" id="JBBXJM010000004">
    <property type="protein sequence ID" value="KAL1408643.1"/>
    <property type="molecule type" value="Genomic_DNA"/>
</dbReference>
<keyword evidence="4" id="KW-1185">Reference proteome</keyword>
<feature type="compositionally biased region" description="Basic and acidic residues" evidence="1">
    <location>
        <begin position="602"/>
        <end position="614"/>
    </location>
</feature>
<reference evidence="3 4" key="1">
    <citation type="submission" date="2023-08" db="EMBL/GenBank/DDBJ databases">
        <title>Annotated Genome Sequence of Vanrija albida AlHP1.</title>
        <authorList>
            <person name="Herzog R."/>
        </authorList>
    </citation>
    <scope>NUCLEOTIDE SEQUENCE [LARGE SCALE GENOMIC DNA]</scope>
    <source>
        <strain evidence="3 4">AlHP1</strain>
    </source>
</reference>
<comment type="caution">
    <text evidence="3">The sequence shown here is derived from an EMBL/GenBank/DDBJ whole genome shotgun (WGS) entry which is preliminary data.</text>
</comment>
<feature type="compositionally biased region" description="Basic and acidic residues" evidence="1">
    <location>
        <begin position="397"/>
        <end position="411"/>
    </location>
</feature>
<keyword evidence="2" id="KW-0472">Membrane</keyword>
<feature type="compositionally biased region" description="Basic and acidic residues" evidence="1">
    <location>
        <begin position="556"/>
        <end position="568"/>
    </location>
</feature>